<dbReference type="AlphaFoldDB" id="A0A6S6TDS0"/>
<evidence type="ECO:0000313" key="1">
    <source>
        <dbReference type="EMBL" id="CAA6819012.1"/>
    </source>
</evidence>
<dbReference type="InterPro" id="IPR029060">
    <property type="entry name" value="PIN-like_dom_sf"/>
</dbReference>
<dbReference type="Gene3D" id="3.40.50.1010">
    <property type="entry name" value="5'-nuclease"/>
    <property type="match status" value="1"/>
</dbReference>
<protein>
    <recommendedName>
        <fullName evidence="2">PIN domain-containing protein</fullName>
    </recommendedName>
</protein>
<accession>A0A6S6TDS0</accession>
<evidence type="ECO:0008006" key="2">
    <source>
        <dbReference type="Google" id="ProtNLM"/>
    </source>
</evidence>
<dbReference type="EMBL" id="CACVAP010000091">
    <property type="protein sequence ID" value="CAA6819012.1"/>
    <property type="molecule type" value="Genomic_DNA"/>
</dbReference>
<proteinExistence type="predicted"/>
<organism evidence="1">
    <name type="scientific">uncultured Sulfurovum sp</name>
    <dbReference type="NCBI Taxonomy" id="269237"/>
    <lineage>
        <taxon>Bacteria</taxon>
        <taxon>Pseudomonadati</taxon>
        <taxon>Campylobacterota</taxon>
        <taxon>Epsilonproteobacteria</taxon>
        <taxon>Campylobacterales</taxon>
        <taxon>Sulfurovaceae</taxon>
        <taxon>Sulfurovum</taxon>
        <taxon>environmental samples</taxon>
    </lineage>
</organism>
<gene>
    <name evidence="1" type="ORF">HELGO_WM58360</name>
</gene>
<reference evidence="1" key="1">
    <citation type="submission" date="2020-01" db="EMBL/GenBank/DDBJ databases">
        <authorList>
            <person name="Meier V. D."/>
            <person name="Meier V D."/>
        </authorList>
    </citation>
    <scope>NUCLEOTIDE SEQUENCE</scope>
    <source>
        <strain evidence="1">HLG_WM_MAG_06</strain>
    </source>
</reference>
<sequence length="70" mass="8151">MQRFESRIVDIDNQTMLKWGEINGQLQKMGRPMPIMDSLIASSCLAKGFVLITRNTKDFYSFEMEMVNPF</sequence>
<name>A0A6S6TDS0_9BACT</name>
<dbReference type="SUPFAM" id="SSF88723">
    <property type="entry name" value="PIN domain-like"/>
    <property type="match status" value="1"/>
</dbReference>